<name>I0V0V3_9PSEU</name>
<dbReference type="AlphaFoldDB" id="I0V0V3"/>
<evidence type="ECO:0000313" key="3">
    <source>
        <dbReference type="Proteomes" id="UP000004691"/>
    </source>
</evidence>
<dbReference type="eggNOG" id="COG4544">
    <property type="taxonomic scope" value="Bacteria"/>
</dbReference>
<keyword evidence="3" id="KW-1185">Reference proteome</keyword>
<evidence type="ECO:0000313" key="2">
    <source>
        <dbReference type="EMBL" id="EID53756.1"/>
    </source>
</evidence>
<proteinExistence type="predicted"/>
<feature type="region of interest" description="Disordered" evidence="1">
    <location>
        <begin position="1"/>
        <end position="20"/>
    </location>
</feature>
<dbReference type="STRING" id="882086.SacxiDRAFT_1509"/>
<dbReference type="Proteomes" id="UP000004691">
    <property type="component" value="Unassembled WGS sequence"/>
</dbReference>
<reference evidence="2 3" key="1">
    <citation type="submission" date="2012-01" db="EMBL/GenBank/DDBJ databases">
        <title>Improved High-Quality Draft sequence of Saccharomonospora xinjiangensis XJ-54.</title>
        <authorList>
            <consortium name="US DOE Joint Genome Institute"/>
            <person name="Lucas S."/>
            <person name="Han J."/>
            <person name="Lapidus A."/>
            <person name="Cheng J.-F."/>
            <person name="Goodwin L."/>
            <person name="Pitluck S."/>
            <person name="Peters L."/>
            <person name="Mikhailova N."/>
            <person name="Teshima H."/>
            <person name="Detter J.C."/>
            <person name="Han C."/>
            <person name="Tapia R."/>
            <person name="Land M."/>
            <person name="Hauser L."/>
            <person name="Kyrpides N."/>
            <person name="Ivanova N."/>
            <person name="Pagani I."/>
            <person name="Brambilla E.-M."/>
            <person name="Klenk H.-P."/>
            <person name="Woyke T."/>
        </authorList>
    </citation>
    <scope>NUCLEOTIDE SEQUENCE [LARGE SCALE GENOMIC DNA]</scope>
    <source>
        <strain evidence="2 3">XJ-54</strain>
    </source>
</reference>
<gene>
    <name evidence="2" type="ORF">SacxiDRAFT_1509</name>
</gene>
<dbReference type="EMBL" id="JH636049">
    <property type="protein sequence ID" value="EID53756.1"/>
    <property type="molecule type" value="Genomic_DNA"/>
</dbReference>
<sequence length="270" mass="27231">MSEGSPVGVSQGSVTRFRPERTGVSRGTVARLASLPGVSTASAVADAAVHAKAAGQVLPVAPALAGLLPHEGLRRGSTVSVRGSTSLLLTLLAEATARGSWAAVVGLPRLGLVAAEELGVELSRFALVPYPGAEFPAVTAALLDGLDLVAARPPQGKGGETLARRLSARARQRGAVLLSLGAWPGAEVELRCRTVRWTGTDGGYGYLRAREVVVEATGRAALARPTRATVLLPGPDGVARVSGPAPSSASSTTVAGVAVPAPALPVREVG</sequence>
<dbReference type="HOGENOM" id="CLU_074514_0_1_11"/>
<accession>I0V0V3</accession>
<dbReference type="RefSeq" id="WP_006237898.1">
    <property type="nucleotide sequence ID" value="NZ_JH636049.1"/>
</dbReference>
<protein>
    <submittedName>
        <fullName evidence="2">Uncharacterized protein</fullName>
    </submittedName>
</protein>
<organism evidence="2 3">
    <name type="scientific">Saccharomonospora xinjiangensis XJ-54</name>
    <dbReference type="NCBI Taxonomy" id="882086"/>
    <lineage>
        <taxon>Bacteria</taxon>
        <taxon>Bacillati</taxon>
        <taxon>Actinomycetota</taxon>
        <taxon>Actinomycetes</taxon>
        <taxon>Pseudonocardiales</taxon>
        <taxon>Pseudonocardiaceae</taxon>
        <taxon>Saccharomonospora</taxon>
    </lineage>
</organism>
<evidence type="ECO:0000256" key="1">
    <source>
        <dbReference type="SAM" id="MobiDB-lite"/>
    </source>
</evidence>